<dbReference type="EMBL" id="QJNS01000277">
    <property type="protein sequence ID" value="RYO80780.1"/>
    <property type="molecule type" value="Genomic_DNA"/>
</dbReference>
<dbReference type="Proteomes" id="UP000294003">
    <property type="component" value="Unassembled WGS sequence"/>
</dbReference>
<dbReference type="CDD" id="cd02440">
    <property type="entry name" value="AdoMet_MTases"/>
    <property type="match status" value="1"/>
</dbReference>
<comment type="caution">
    <text evidence="4">The sequence shown here is derived from an EMBL/GenBank/DDBJ whole genome shotgun (WGS) entry which is preliminary data.</text>
</comment>
<evidence type="ECO:0000313" key="4">
    <source>
        <dbReference type="EMBL" id="RYO80780.1"/>
    </source>
</evidence>
<keyword evidence="2" id="KW-0489">Methyltransferase</keyword>
<evidence type="ECO:0000256" key="2">
    <source>
        <dbReference type="ARBA" id="ARBA00022603"/>
    </source>
</evidence>
<keyword evidence="5" id="KW-1185">Reference proteome</keyword>
<sequence>MPADFEKQSYWHERFTTETSFEWLMPSETFTSILEPYLARLGKTARILHLGSGTSDLQNQLRGRGFQDITNADYEPLALERGRALEKQAFGGVVTKYVVADVTRLGCEDLPGKFDLVVDKSTVDAVSCGGESALLQMALGIRERLVDGGFWVSLSYSSLRFEIERLPFQVEVAAKVPTPKNNPNEPGVFHWCYLLRPM</sequence>
<evidence type="ECO:0000256" key="3">
    <source>
        <dbReference type="ARBA" id="ARBA00022679"/>
    </source>
</evidence>
<name>A0ABY0GZW7_9PEZI</name>
<accession>A0ABY0GZW7</accession>
<organism evidence="4 5">
    <name type="scientific">Monosporascus cannonballus</name>
    <dbReference type="NCBI Taxonomy" id="155416"/>
    <lineage>
        <taxon>Eukaryota</taxon>
        <taxon>Fungi</taxon>
        <taxon>Dikarya</taxon>
        <taxon>Ascomycota</taxon>
        <taxon>Pezizomycotina</taxon>
        <taxon>Sordariomycetes</taxon>
        <taxon>Xylariomycetidae</taxon>
        <taxon>Xylariales</taxon>
        <taxon>Xylariales incertae sedis</taxon>
        <taxon>Monosporascus</taxon>
    </lineage>
</organism>
<gene>
    <name evidence="4" type="ORF">DL762_007472</name>
</gene>
<reference evidence="4 5" key="1">
    <citation type="submission" date="2018-06" db="EMBL/GenBank/DDBJ databases">
        <title>Complete Genomes of Monosporascus.</title>
        <authorList>
            <person name="Robinson A.J."/>
            <person name="Natvig D.O."/>
        </authorList>
    </citation>
    <scope>NUCLEOTIDE SEQUENCE [LARGE SCALE GENOMIC DNA]</scope>
    <source>
        <strain evidence="4 5">CBS 609.92</strain>
    </source>
</reference>
<proteinExistence type="inferred from homology"/>
<evidence type="ECO:0000256" key="1">
    <source>
        <dbReference type="ARBA" id="ARBA00008361"/>
    </source>
</evidence>
<comment type="similarity">
    <text evidence="1">Belongs to the methyltransferase superfamily.</text>
</comment>
<dbReference type="InterPro" id="IPR051419">
    <property type="entry name" value="Lys/N-term_MeTrsfase_sf"/>
</dbReference>
<evidence type="ECO:0000313" key="5">
    <source>
        <dbReference type="Proteomes" id="UP000294003"/>
    </source>
</evidence>
<dbReference type="SUPFAM" id="SSF53335">
    <property type="entry name" value="S-adenosyl-L-methionine-dependent methyltransferases"/>
    <property type="match status" value="1"/>
</dbReference>
<keyword evidence="3" id="KW-0808">Transferase</keyword>
<dbReference type="PANTHER" id="PTHR12176">
    <property type="entry name" value="SAM-DEPENDENT METHYLTRANSFERASE SUPERFAMILY PROTEIN"/>
    <property type="match status" value="1"/>
</dbReference>
<evidence type="ECO:0008006" key="6">
    <source>
        <dbReference type="Google" id="ProtNLM"/>
    </source>
</evidence>
<protein>
    <recommendedName>
        <fullName evidence="6">Methyltransferase domain-containing protein</fullName>
    </recommendedName>
</protein>
<dbReference type="InterPro" id="IPR029063">
    <property type="entry name" value="SAM-dependent_MTases_sf"/>
</dbReference>
<dbReference type="Gene3D" id="3.40.50.150">
    <property type="entry name" value="Vaccinia Virus protein VP39"/>
    <property type="match status" value="1"/>
</dbReference>